<evidence type="ECO:0000256" key="4">
    <source>
        <dbReference type="ARBA" id="ARBA00022840"/>
    </source>
</evidence>
<gene>
    <name evidence="6" type="ORF">BJ998_006959</name>
</gene>
<dbReference type="InterPro" id="IPR027417">
    <property type="entry name" value="P-loop_NTPase"/>
</dbReference>
<dbReference type="PROSITE" id="PS50893">
    <property type="entry name" value="ABC_TRANSPORTER_2"/>
    <property type="match status" value="1"/>
</dbReference>
<dbReference type="Proteomes" id="UP000585638">
    <property type="component" value="Unassembled WGS sequence"/>
</dbReference>
<dbReference type="GO" id="GO:0005524">
    <property type="term" value="F:ATP binding"/>
    <property type="evidence" value="ECO:0007669"/>
    <property type="project" value="UniProtKB-KW"/>
</dbReference>
<dbReference type="AlphaFoldDB" id="A0A7W9NKZ5"/>
<keyword evidence="4 6" id="KW-0067">ATP-binding</keyword>
<evidence type="ECO:0000256" key="2">
    <source>
        <dbReference type="ARBA" id="ARBA00022448"/>
    </source>
</evidence>
<dbReference type="EMBL" id="JACHIR010000001">
    <property type="protein sequence ID" value="MBB5895763.1"/>
    <property type="molecule type" value="Genomic_DNA"/>
</dbReference>
<comment type="similarity">
    <text evidence="1">Belongs to the ABC transporter superfamily.</text>
</comment>
<dbReference type="SMART" id="SM00382">
    <property type="entry name" value="AAA"/>
    <property type="match status" value="1"/>
</dbReference>
<dbReference type="RefSeq" id="WP_184867514.1">
    <property type="nucleotide sequence ID" value="NZ_JACHIR010000001.1"/>
</dbReference>
<protein>
    <submittedName>
        <fullName evidence="6">ABC-2 type transport system ATP-binding protein</fullName>
    </submittedName>
</protein>
<dbReference type="PROSITE" id="PS00211">
    <property type="entry name" value="ABC_TRANSPORTER_1"/>
    <property type="match status" value="1"/>
</dbReference>
<evidence type="ECO:0000313" key="6">
    <source>
        <dbReference type="EMBL" id="MBB5895763.1"/>
    </source>
</evidence>
<reference evidence="6 7" key="1">
    <citation type="submission" date="2020-08" db="EMBL/GenBank/DDBJ databases">
        <title>Sequencing the genomes of 1000 actinobacteria strains.</title>
        <authorList>
            <person name="Klenk H.-P."/>
        </authorList>
    </citation>
    <scope>NUCLEOTIDE SEQUENCE [LARGE SCALE GENOMIC DNA]</scope>
    <source>
        <strain evidence="6 7">DSM 43851</strain>
    </source>
</reference>
<dbReference type="SUPFAM" id="SSF52540">
    <property type="entry name" value="P-loop containing nucleoside triphosphate hydrolases"/>
    <property type="match status" value="1"/>
</dbReference>
<evidence type="ECO:0000256" key="1">
    <source>
        <dbReference type="ARBA" id="ARBA00005417"/>
    </source>
</evidence>
<feature type="domain" description="ABC transporter" evidence="5">
    <location>
        <begin position="2"/>
        <end position="233"/>
    </location>
</feature>
<dbReference type="PANTHER" id="PTHR43335:SF4">
    <property type="entry name" value="ABC TRANSPORTER, ATP-BINDING PROTEIN"/>
    <property type="match status" value="1"/>
</dbReference>
<dbReference type="GO" id="GO:0016887">
    <property type="term" value="F:ATP hydrolysis activity"/>
    <property type="evidence" value="ECO:0007669"/>
    <property type="project" value="InterPro"/>
</dbReference>
<dbReference type="InterPro" id="IPR003439">
    <property type="entry name" value="ABC_transporter-like_ATP-bd"/>
</dbReference>
<proteinExistence type="inferred from homology"/>
<comment type="caution">
    <text evidence="6">The sequence shown here is derived from an EMBL/GenBank/DDBJ whole genome shotgun (WGS) entry which is preliminary data.</text>
</comment>
<dbReference type="Gene3D" id="3.40.50.300">
    <property type="entry name" value="P-loop containing nucleotide triphosphate hydrolases"/>
    <property type="match status" value="1"/>
</dbReference>
<evidence type="ECO:0000259" key="5">
    <source>
        <dbReference type="PROSITE" id="PS50893"/>
    </source>
</evidence>
<dbReference type="PANTHER" id="PTHR43335">
    <property type="entry name" value="ABC TRANSPORTER, ATP-BINDING PROTEIN"/>
    <property type="match status" value="1"/>
</dbReference>
<evidence type="ECO:0000256" key="3">
    <source>
        <dbReference type="ARBA" id="ARBA00022741"/>
    </source>
</evidence>
<keyword evidence="2" id="KW-0813">Transport</keyword>
<organism evidence="6 7">
    <name type="scientific">Kutzneria kofuensis</name>
    <dbReference type="NCBI Taxonomy" id="103725"/>
    <lineage>
        <taxon>Bacteria</taxon>
        <taxon>Bacillati</taxon>
        <taxon>Actinomycetota</taxon>
        <taxon>Actinomycetes</taxon>
        <taxon>Pseudonocardiales</taxon>
        <taxon>Pseudonocardiaceae</taxon>
        <taxon>Kutzneria</taxon>
    </lineage>
</organism>
<dbReference type="InterPro" id="IPR003593">
    <property type="entry name" value="AAA+_ATPase"/>
</dbReference>
<evidence type="ECO:0000313" key="7">
    <source>
        <dbReference type="Proteomes" id="UP000585638"/>
    </source>
</evidence>
<keyword evidence="7" id="KW-1185">Reference proteome</keyword>
<sequence>MIVTRGLTKRYGSVLAVDGVDLNVREGDRYGFLGPNGSGKTTLVRMLLGLVYATSGEIEVLGSRMPRRAAEVLPQIGAMVEGPAAYPHLSGRRNLSLLDASGPGGSRRTRRARIEEALVQVGLSGIDRRPVKAYSLGMRQRLGLAAALLRKPRLLILDEPTNGLDPKGIREIRDLLIALNDNGTTVFLSSHLLSEVEQLCTRVGIVDRGRLVLEEELATIRGRTGLVLVQSPDAADVVPMLNGQLVTRDGENLLIRHGDPAALNAMLVEAGLRVASITEQRRTLEQVVLKVTGAGSDRVDAS</sequence>
<keyword evidence="3" id="KW-0547">Nucleotide-binding</keyword>
<accession>A0A7W9NKZ5</accession>
<dbReference type="InterPro" id="IPR017871">
    <property type="entry name" value="ABC_transporter-like_CS"/>
</dbReference>
<name>A0A7W9NKZ5_9PSEU</name>
<dbReference type="Pfam" id="PF00005">
    <property type="entry name" value="ABC_tran"/>
    <property type="match status" value="1"/>
</dbReference>